<proteinExistence type="predicted"/>
<comment type="subcellular location">
    <subcellularLocation>
        <location evidence="1">Golgi apparatus</location>
    </subcellularLocation>
</comment>
<feature type="coiled-coil region" evidence="4">
    <location>
        <begin position="828"/>
        <end position="996"/>
    </location>
</feature>
<dbReference type="AlphaFoldDB" id="A0A0N4ZG33"/>
<dbReference type="STRING" id="131310.A0A0N4ZG33"/>
<feature type="compositionally biased region" description="Polar residues" evidence="5">
    <location>
        <begin position="1135"/>
        <end position="1149"/>
    </location>
</feature>
<dbReference type="GO" id="GO:0006888">
    <property type="term" value="P:endoplasmic reticulum to Golgi vesicle-mediated transport"/>
    <property type="evidence" value="ECO:0007669"/>
    <property type="project" value="TreeGrafter"/>
</dbReference>
<evidence type="ECO:0000313" key="7">
    <source>
        <dbReference type="WBParaSite" id="PTRK_0000671100.1"/>
    </source>
</evidence>
<dbReference type="PANTHER" id="PTHR18921:SF2">
    <property type="entry name" value="THYROID RECEPTOR-INTERACTING PROTEIN 11"/>
    <property type="match status" value="1"/>
</dbReference>
<keyword evidence="3 4" id="KW-0175">Coiled coil</keyword>
<feature type="coiled-coil region" evidence="4">
    <location>
        <begin position="503"/>
        <end position="530"/>
    </location>
</feature>
<feature type="region of interest" description="Disordered" evidence="5">
    <location>
        <begin position="1135"/>
        <end position="1160"/>
    </location>
</feature>
<dbReference type="GO" id="GO:0007030">
    <property type="term" value="P:Golgi organization"/>
    <property type="evidence" value="ECO:0007669"/>
    <property type="project" value="TreeGrafter"/>
</dbReference>
<reference evidence="7" key="1">
    <citation type="submission" date="2017-02" db="UniProtKB">
        <authorList>
            <consortium name="WormBaseParasite"/>
        </authorList>
    </citation>
    <scope>IDENTIFICATION</scope>
</reference>
<feature type="coiled-coil region" evidence="4">
    <location>
        <begin position="584"/>
        <end position="732"/>
    </location>
</feature>
<accession>A0A0N4ZG33</accession>
<keyword evidence="2" id="KW-0333">Golgi apparatus</keyword>
<dbReference type="GO" id="GO:0031267">
    <property type="term" value="F:small GTPase binding"/>
    <property type="evidence" value="ECO:0007669"/>
    <property type="project" value="TreeGrafter"/>
</dbReference>
<evidence type="ECO:0000256" key="5">
    <source>
        <dbReference type="SAM" id="MobiDB-lite"/>
    </source>
</evidence>
<dbReference type="PANTHER" id="PTHR18921">
    <property type="entry name" value="MYOSIN HEAVY CHAIN - RELATED"/>
    <property type="match status" value="1"/>
</dbReference>
<name>A0A0N4ZG33_PARTI</name>
<keyword evidence="6" id="KW-1185">Reference proteome</keyword>
<evidence type="ECO:0000256" key="3">
    <source>
        <dbReference type="ARBA" id="ARBA00023054"/>
    </source>
</evidence>
<organism evidence="6 7">
    <name type="scientific">Parastrongyloides trichosuri</name>
    <name type="common">Possum-specific nematode worm</name>
    <dbReference type="NCBI Taxonomy" id="131310"/>
    <lineage>
        <taxon>Eukaryota</taxon>
        <taxon>Metazoa</taxon>
        <taxon>Ecdysozoa</taxon>
        <taxon>Nematoda</taxon>
        <taxon>Chromadorea</taxon>
        <taxon>Rhabditida</taxon>
        <taxon>Tylenchina</taxon>
        <taxon>Panagrolaimomorpha</taxon>
        <taxon>Strongyloidoidea</taxon>
        <taxon>Strongyloididae</taxon>
        <taxon>Parastrongyloides</taxon>
    </lineage>
</organism>
<feature type="coiled-coil region" evidence="4">
    <location>
        <begin position="20"/>
        <end position="476"/>
    </location>
</feature>
<dbReference type="GO" id="GO:0005794">
    <property type="term" value="C:Golgi apparatus"/>
    <property type="evidence" value="ECO:0007669"/>
    <property type="project" value="UniProtKB-SubCell"/>
</dbReference>
<dbReference type="WBParaSite" id="PTRK_0000671100.1">
    <property type="protein sequence ID" value="PTRK_0000671100.1"/>
    <property type="gene ID" value="PTRK_0000671100"/>
</dbReference>
<evidence type="ECO:0000256" key="4">
    <source>
        <dbReference type="SAM" id="Coils"/>
    </source>
</evidence>
<evidence type="ECO:0000256" key="2">
    <source>
        <dbReference type="ARBA" id="ARBA00023034"/>
    </source>
</evidence>
<evidence type="ECO:0000256" key="1">
    <source>
        <dbReference type="ARBA" id="ARBA00004555"/>
    </source>
</evidence>
<evidence type="ECO:0000313" key="6">
    <source>
        <dbReference type="Proteomes" id="UP000038045"/>
    </source>
</evidence>
<sequence length="1160" mass="135466">MTSWLKNIQGQIQDFAQDVLNEAVEDNVDADAEVAVLKQKLADAEIKLSSEQVKIAQLEARLIGLSDQANASEDSSENIKAKYKSILSLKEKEIVNLRNENDRLKEELLVMDPNIVEGRNKDEVEDGSVVQDLRKKLQKCKKELVEAKRALNERDNKDNMISKKELEEKIRELKDIHGREIAALMANHEENMDNLKNEYEELLNNQENINMYKEKINELEGKIENLEKEPFRVGDVNDQREEIQRLNEDNSNLREEISSLRIELEDRDKAIQELIDDNEVQQTALEAMKKHVENINKESLNKNKEIVETFEKNLLDKVHENEKLLIEMERAIMDKNLIEEQMEEIKKMHIDELEEMNKNIQDIMLRLEESEKMVRDAKMNYEVNKEMIEKNEYDSLLERYNNVLETLEEAHRVEEEEHVRRDELHSRCDKLNANLLLFQSNAQKQEDENKLLLGKLNELNREFDILRNGLERTKEIHRIDNLKWIEEKEELLNKLEELTTYNLNSNEKEIEVLREKLRLAQEEVENLKCIRLSPTHHSDGDSNNGWRRLGDDHHEIMSVKTGSEVESTGVNDNDTLIGGLNLEIQELKGINSDMQLKIDDLEKIIKEKEEELNKIDKSHGDEIQEINEELMKWKELAEALRVKYEESHKQEEYLTKKLNNLENESYGKANDELTMTISEIEDIRKQLTKLEEEKMKISDNESELKQEVELLKEELEEMRRKNQCNQEDFKNEKEIIEKNLNDSVTKIIELEQFLATKHAESQGYYNKIQELVHEIAVREELLKTKDSTYQNLHAQMCYLEEEKCKYQSELGRLKEHLLVIEEQTTADQIAAEDRETELRKKIQQLERIKMENKDSVVEIQDELNRKVNDLTTEIEMLKEHKSILEAELMAANGELKGANLNLVTLQNALQDLTADQEIDIKKYKDQISSFENEIKKLHLSIEDMNRIKQASDREKIELNEIIINLKKRLEERNQDINDLEMQLQDIHNEREKLSTMSHVSGHSSHADLSNFGVPSTYKIDDSTLRQLFLSYFLADDDKKPEIAILLSSILNYSAEDREKINNHAMVLSNQKRGWIASILLSPNSQSSGTSHHNTSLTEQFVRFLENESKVKKNSIAVSEMSNESKMAQLDMGITTPTTPLQNYPSTSPLTEVLKEKESNC</sequence>
<protein>
    <submittedName>
        <fullName evidence="7">GRIP domain-containing protein</fullName>
    </submittedName>
</protein>
<dbReference type="Proteomes" id="UP000038045">
    <property type="component" value="Unplaced"/>
</dbReference>